<evidence type="ECO:0000256" key="1">
    <source>
        <dbReference type="SAM" id="MobiDB-lite"/>
    </source>
</evidence>
<organism evidence="3 4">
    <name type="scientific">Cylindrodendrum hubeiense</name>
    <dbReference type="NCBI Taxonomy" id="595255"/>
    <lineage>
        <taxon>Eukaryota</taxon>
        <taxon>Fungi</taxon>
        <taxon>Dikarya</taxon>
        <taxon>Ascomycota</taxon>
        <taxon>Pezizomycotina</taxon>
        <taxon>Sordariomycetes</taxon>
        <taxon>Hypocreomycetidae</taxon>
        <taxon>Hypocreales</taxon>
        <taxon>Nectriaceae</taxon>
        <taxon>Cylindrodendrum</taxon>
    </lineage>
</organism>
<dbReference type="EMBL" id="JAANBB010000383">
    <property type="protein sequence ID" value="KAF7543201.1"/>
    <property type="molecule type" value="Genomic_DNA"/>
</dbReference>
<keyword evidence="2" id="KW-1133">Transmembrane helix</keyword>
<dbReference type="AlphaFoldDB" id="A0A9P5H1R8"/>
<feature type="transmembrane region" description="Helical" evidence="2">
    <location>
        <begin position="238"/>
        <end position="256"/>
    </location>
</feature>
<keyword evidence="2" id="KW-0472">Membrane</keyword>
<feature type="compositionally biased region" description="Basic and acidic residues" evidence="1">
    <location>
        <begin position="708"/>
        <end position="717"/>
    </location>
</feature>
<feature type="compositionally biased region" description="Polar residues" evidence="1">
    <location>
        <begin position="99"/>
        <end position="127"/>
    </location>
</feature>
<evidence type="ECO:0008006" key="5">
    <source>
        <dbReference type="Google" id="ProtNLM"/>
    </source>
</evidence>
<feature type="region of interest" description="Disordered" evidence="1">
    <location>
        <begin position="1"/>
        <end position="127"/>
    </location>
</feature>
<feature type="compositionally biased region" description="Pro residues" evidence="1">
    <location>
        <begin position="207"/>
        <end position="216"/>
    </location>
</feature>
<evidence type="ECO:0000313" key="3">
    <source>
        <dbReference type="EMBL" id="KAF7543201.1"/>
    </source>
</evidence>
<feature type="region of interest" description="Disordered" evidence="1">
    <location>
        <begin position="198"/>
        <end position="220"/>
    </location>
</feature>
<name>A0A9P5H1R8_9HYPO</name>
<keyword evidence="2" id="KW-0812">Transmembrane</keyword>
<dbReference type="Proteomes" id="UP000722485">
    <property type="component" value="Unassembled WGS sequence"/>
</dbReference>
<sequence length="757" mass="82046">MPSPYSDNLYSAVDSSGDEADALSPTDGYFHASSDPASSSSHPQGPYHRSAASVPRVPNVFVEDPNFQDPGAKVREAEAERALLNRGEAGAQDPAMSPRSGSARYQPSSISTSPPSHYNQQSVEQEHNPYTSLDHRVATSYMGHHPPSVATNLVPHHRDAPPAYTPSPTSPPSSGYQTFAPSNSTMGLPEEQQRLIARGPESMGGPPSSPPPPSPPRWQRIKSSVTSIDLRRKLKTTLGVLIIFSVVFIMFSSFMLGPSHKKPDINDNEPVKKPDMDQTDLVWNPTRGCLNHNLKHFKSTVSLDVRYNRNLTIIQKSRDDEEPVSGWTPRISGEIVLRPTDRASPGTIELEIIINDDRINLRDEFNKNEQEFQLLTPRKVPWDSDRDGGPCIQIRATVWVPREAVLNGLKVDTVHLDVAIKEGLILGALDPAIIRTVVGDVKTPGPKDDKTTGGEGVVPYTLATREIHISTTSGDVRGWYPLYDVLDLKTSSGDVAVHVGTKPVDPQGVRPALLRVHSVSGQVSVQEPLDSATSAARPDKKFPPRDYIVDVATVSGDITVDVAASSLAEFGSQSGDLKLRLWPVLDSGLLKGDAPEKPVVKTDTKSGDTHVAILEPLWTSLATIGEAIPPSAPEDLLNDNEPYIIPVPKSSKKGDGFDDFVIADTPSFSCLTSKHSSISGKIKLEYPSSWEGTLRATTISGKQTVRGEGLETHDESSKPWSKRLRGSKGTGHSRLDIDSVSGDEDVLIGKDIGSKVE</sequence>
<evidence type="ECO:0000256" key="2">
    <source>
        <dbReference type="SAM" id="Phobius"/>
    </source>
</evidence>
<dbReference type="OrthoDB" id="3539644at2759"/>
<reference evidence="3" key="1">
    <citation type="submission" date="2020-03" db="EMBL/GenBank/DDBJ databases">
        <title>Draft Genome Sequence of Cylindrodendrum hubeiense.</title>
        <authorList>
            <person name="Buettner E."/>
            <person name="Kellner H."/>
        </authorList>
    </citation>
    <scope>NUCLEOTIDE SEQUENCE</scope>
    <source>
        <strain evidence="3">IHI 201604</strain>
    </source>
</reference>
<feature type="region of interest" description="Disordered" evidence="1">
    <location>
        <begin position="700"/>
        <end position="739"/>
    </location>
</feature>
<feature type="region of interest" description="Disordered" evidence="1">
    <location>
        <begin position="140"/>
        <end position="186"/>
    </location>
</feature>
<keyword evidence="4" id="KW-1185">Reference proteome</keyword>
<accession>A0A9P5H1R8</accession>
<protein>
    <recommendedName>
        <fullName evidence="5">Adhesin domain-containing protein</fullName>
    </recommendedName>
</protein>
<feature type="compositionally biased region" description="Polar residues" evidence="1">
    <location>
        <begin position="175"/>
        <end position="186"/>
    </location>
</feature>
<gene>
    <name evidence="3" type="ORF">G7Z17_g10927</name>
</gene>
<evidence type="ECO:0000313" key="4">
    <source>
        <dbReference type="Proteomes" id="UP000722485"/>
    </source>
</evidence>
<feature type="compositionally biased region" description="Basic and acidic residues" evidence="1">
    <location>
        <begin position="72"/>
        <end position="83"/>
    </location>
</feature>
<proteinExistence type="predicted"/>
<comment type="caution">
    <text evidence="3">The sequence shown here is derived from an EMBL/GenBank/DDBJ whole genome shotgun (WGS) entry which is preliminary data.</text>
</comment>
<feature type="compositionally biased region" description="Low complexity" evidence="1">
    <location>
        <begin position="31"/>
        <end position="43"/>
    </location>
</feature>